<accession>A0A319DQE1</accession>
<evidence type="ECO:0000313" key="1">
    <source>
        <dbReference type="EMBL" id="PYH99826.1"/>
    </source>
</evidence>
<dbReference type="AlphaFoldDB" id="A0A319DQE1"/>
<evidence type="ECO:0000313" key="2">
    <source>
        <dbReference type="Proteomes" id="UP000247810"/>
    </source>
</evidence>
<dbReference type="VEuPathDB" id="FungiDB:BO71DRAFT_394047"/>
<name>A0A319DQE1_9EURO</name>
<dbReference type="OrthoDB" id="3531694at2759"/>
<gene>
    <name evidence="1" type="ORF">BO71DRAFT_394047</name>
</gene>
<proteinExistence type="predicted"/>
<protein>
    <submittedName>
        <fullName evidence="1">Uncharacterized protein</fullName>
    </submittedName>
</protein>
<dbReference type="EMBL" id="KZ825799">
    <property type="protein sequence ID" value="PYH99826.1"/>
    <property type="molecule type" value="Genomic_DNA"/>
</dbReference>
<organism evidence="1 2">
    <name type="scientific">Aspergillus ellipticus CBS 707.79</name>
    <dbReference type="NCBI Taxonomy" id="1448320"/>
    <lineage>
        <taxon>Eukaryota</taxon>
        <taxon>Fungi</taxon>
        <taxon>Dikarya</taxon>
        <taxon>Ascomycota</taxon>
        <taxon>Pezizomycotina</taxon>
        <taxon>Eurotiomycetes</taxon>
        <taxon>Eurotiomycetidae</taxon>
        <taxon>Eurotiales</taxon>
        <taxon>Aspergillaceae</taxon>
        <taxon>Aspergillus</taxon>
        <taxon>Aspergillus subgen. Circumdati</taxon>
    </lineage>
</organism>
<sequence length="123" mass="13276">MSLNTVRSISSTTKRSILNLLGRVTEEDVRKTNGSSGSQWVSSLQKLKDDVESQYDSVTGYEIQGAKAHKSSKDPSDPDDVITIGFYSQNGTRLLSGHVHENGTYKLAESRAGKGKGKGQGSK</sequence>
<reference evidence="1 2" key="1">
    <citation type="submission" date="2018-02" db="EMBL/GenBank/DDBJ databases">
        <title>The genomes of Aspergillus section Nigri reveals drivers in fungal speciation.</title>
        <authorList>
            <consortium name="DOE Joint Genome Institute"/>
            <person name="Vesth T.C."/>
            <person name="Nybo J."/>
            <person name="Theobald S."/>
            <person name="Brandl J."/>
            <person name="Frisvad J.C."/>
            <person name="Nielsen K.F."/>
            <person name="Lyhne E.K."/>
            <person name="Kogle M.E."/>
            <person name="Kuo A."/>
            <person name="Riley R."/>
            <person name="Clum A."/>
            <person name="Nolan M."/>
            <person name="Lipzen A."/>
            <person name="Salamov A."/>
            <person name="Henrissat B."/>
            <person name="Wiebenga A."/>
            <person name="De vries R.P."/>
            <person name="Grigoriev I.V."/>
            <person name="Mortensen U.H."/>
            <person name="Andersen M.R."/>
            <person name="Baker S.E."/>
        </authorList>
    </citation>
    <scope>NUCLEOTIDE SEQUENCE [LARGE SCALE GENOMIC DNA]</scope>
    <source>
        <strain evidence="1 2">CBS 707.79</strain>
    </source>
</reference>
<dbReference type="Proteomes" id="UP000247810">
    <property type="component" value="Unassembled WGS sequence"/>
</dbReference>
<keyword evidence="2" id="KW-1185">Reference proteome</keyword>